<feature type="transmembrane region" description="Helical" evidence="6">
    <location>
        <begin position="55"/>
        <end position="81"/>
    </location>
</feature>
<feature type="transmembrane region" description="Helical" evidence="6">
    <location>
        <begin position="20"/>
        <end position="43"/>
    </location>
</feature>
<dbReference type="SUPFAM" id="SSF48652">
    <property type="entry name" value="Tetraspanin"/>
    <property type="match status" value="1"/>
</dbReference>
<proteinExistence type="inferred from homology"/>
<evidence type="ECO:0000256" key="5">
    <source>
        <dbReference type="ARBA" id="ARBA00023136"/>
    </source>
</evidence>
<evidence type="ECO:0000313" key="8">
    <source>
        <dbReference type="WBParaSite" id="nRc.2.0.1.t01720-RA"/>
    </source>
</evidence>
<dbReference type="PANTHER" id="PTHR19282">
    <property type="entry name" value="TETRASPANIN"/>
    <property type="match status" value="1"/>
</dbReference>
<dbReference type="OMA" id="YNGSWWD"/>
<reference evidence="8" key="1">
    <citation type="submission" date="2022-11" db="UniProtKB">
        <authorList>
            <consortium name="WormBaseParasite"/>
        </authorList>
    </citation>
    <scope>IDENTIFICATION</scope>
</reference>
<keyword evidence="7" id="KW-1185">Reference proteome</keyword>
<dbReference type="Pfam" id="PF00335">
    <property type="entry name" value="Tetraspanin"/>
    <property type="match status" value="1"/>
</dbReference>
<dbReference type="Proteomes" id="UP000887565">
    <property type="component" value="Unplaced"/>
</dbReference>
<accession>A0A915HJF4</accession>
<dbReference type="PANTHER" id="PTHR19282:SF452">
    <property type="entry name" value="LD03691P"/>
    <property type="match status" value="1"/>
</dbReference>
<evidence type="ECO:0000256" key="2">
    <source>
        <dbReference type="ARBA" id="ARBA00006840"/>
    </source>
</evidence>
<evidence type="ECO:0000256" key="6">
    <source>
        <dbReference type="RuleBase" id="RU361218"/>
    </source>
</evidence>
<name>A0A915HJF4_ROMCU</name>
<dbReference type="InterPro" id="IPR018499">
    <property type="entry name" value="Tetraspanin/Peripherin"/>
</dbReference>
<dbReference type="GO" id="GO:0016020">
    <property type="term" value="C:membrane"/>
    <property type="evidence" value="ECO:0007669"/>
    <property type="project" value="UniProtKB-SubCell"/>
</dbReference>
<comment type="similarity">
    <text evidence="2 6">Belongs to the tetraspanin (TM4SF) family.</text>
</comment>
<protein>
    <recommendedName>
        <fullName evidence="6">Tetraspanin</fullName>
    </recommendedName>
</protein>
<feature type="transmembrane region" description="Helical" evidence="6">
    <location>
        <begin position="93"/>
        <end position="114"/>
    </location>
</feature>
<keyword evidence="5 6" id="KW-0472">Membrane</keyword>
<keyword evidence="3 6" id="KW-0812">Transmembrane</keyword>
<evidence type="ECO:0000256" key="1">
    <source>
        <dbReference type="ARBA" id="ARBA00004141"/>
    </source>
</evidence>
<comment type="caution">
    <text evidence="6">Lacks conserved residue(s) required for the propagation of feature annotation.</text>
</comment>
<comment type="subcellular location">
    <subcellularLocation>
        <location evidence="1 6">Membrane</location>
        <topology evidence="1 6">Multi-pass membrane protein</topology>
    </subcellularLocation>
</comment>
<evidence type="ECO:0000256" key="3">
    <source>
        <dbReference type="ARBA" id="ARBA00022692"/>
    </source>
</evidence>
<dbReference type="InterPro" id="IPR008952">
    <property type="entry name" value="Tetraspanin_EC2_sf"/>
</dbReference>
<evidence type="ECO:0000313" key="7">
    <source>
        <dbReference type="Proteomes" id="UP000887565"/>
    </source>
</evidence>
<organism evidence="7 8">
    <name type="scientific">Romanomermis culicivorax</name>
    <name type="common">Nematode worm</name>
    <dbReference type="NCBI Taxonomy" id="13658"/>
    <lineage>
        <taxon>Eukaryota</taxon>
        <taxon>Metazoa</taxon>
        <taxon>Ecdysozoa</taxon>
        <taxon>Nematoda</taxon>
        <taxon>Enoplea</taxon>
        <taxon>Dorylaimia</taxon>
        <taxon>Mermithida</taxon>
        <taxon>Mermithoidea</taxon>
        <taxon>Mermithidae</taxon>
        <taxon>Romanomermis</taxon>
    </lineage>
</organism>
<dbReference type="InterPro" id="IPR000301">
    <property type="entry name" value="Tetraspanin_animals"/>
</dbReference>
<dbReference type="PRINTS" id="PR00259">
    <property type="entry name" value="TMFOUR"/>
</dbReference>
<evidence type="ECO:0000256" key="4">
    <source>
        <dbReference type="ARBA" id="ARBA00022989"/>
    </source>
</evidence>
<keyword evidence="4 6" id="KW-1133">Transmembrane helix</keyword>
<dbReference type="WBParaSite" id="nRc.2.0.1.t01720-RA">
    <property type="protein sequence ID" value="nRc.2.0.1.t01720-RA"/>
    <property type="gene ID" value="nRc.2.0.1.g01720"/>
</dbReference>
<dbReference type="AlphaFoldDB" id="A0A915HJF4"/>
<sequence>MNLFDCTAYGKFGRFSRYSFYFSNVLSLIICSSAISYAIWVVHCRRIFAALFQPTLYVACAFITIVVGLTSIVASLGAFYAASKELRCLMHSYAVTNIVLFIMMIIVGIMGYVFQWQLAEHAIDTQLWSNLQHFYGQPGHEDMTKAWDYMQQEFHCCGVDDVQKNFVIWRTSKWHMDYRGTPKKLVPSSCCRRSPNGSFVDESACQFTDMKTPNLSAIFVKVCTGCAAIFQNYIPRFFQ</sequence>
<dbReference type="Gene3D" id="1.10.1450.10">
    <property type="entry name" value="Tetraspanin"/>
    <property type="match status" value="1"/>
</dbReference>
<dbReference type="PIRSF" id="PIRSF002419">
    <property type="entry name" value="Tetraspanin"/>
    <property type="match status" value="1"/>
</dbReference>